<dbReference type="CDD" id="cd15039">
    <property type="entry name" value="7tmB3_Methuselah-like"/>
    <property type="match status" value="1"/>
</dbReference>
<evidence type="ECO:0000256" key="4">
    <source>
        <dbReference type="ARBA" id="ARBA00023136"/>
    </source>
</evidence>
<dbReference type="AlphaFoldDB" id="A0A5E4QWP8"/>
<dbReference type="GO" id="GO:0007166">
    <property type="term" value="P:cell surface receptor signaling pathway"/>
    <property type="evidence" value="ECO:0007669"/>
    <property type="project" value="InterPro"/>
</dbReference>
<reference evidence="8 9" key="1">
    <citation type="submission" date="2017-07" db="EMBL/GenBank/DDBJ databases">
        <authorList>
            <person name="Talla V."/>
            <person name="Backstrom N."/>
        </authorList>
    </citation>
    <scope>NUCLEOTIDE SEQUENCE [LARGE SCALE GENOMIC DNA]</scope>
</reference>
<proteinExistence type="predicted"/>
<evidence type="ECO:0000256" key="1">
    <source>
        <dbReference type="ARBA" id="ARBA00004141"/>
    </source>
</evidence>
<dbReference type="PANTHER" id="PTHR46953">
    <property type="entry name" value="G-PROTEIN COUPLED RECEPTOR MTH-LIKE 1-RELATED"/>
    <property type="match status" value="1"/>
</dbReference>
<feature type="transmembrane region" description="Helical" evidence="5">
    <location>
        <begin position="225"/>
        <end position="247"/>
    </location>
</feature>
<evidence type="ECO:0000256" key="5">
    <source>
        <dbReference type="SAM" id="Phobius"/>
    </source>
</evidence>
<keyword evidence="3 5" id="KW-1133">Transmembrane helix</keyword>
<feature type="transmembrane region" description="Helical" evidence="5">
    <location>
        <begin position="123"/>
        <end position="144"/>
    </location>
</feature>
<feature type="transmembrane region" description="Helical" evidence="5">
    <location>
        <begin position="190"/>
        <end position="213"/>
    </location>
</feature>
<dbReference type="PROSITE" id="PS50261">
    <property type="entry name" value="G_PROTEIN_RECEP_F2_4"/>
    <property type="match status" value="1"/>
</dbReference>
<evidence type="ECO:0000256" key="3">
    <source>
        <dbReference type="ARBA" id="ARBA00022989"/>
    </source>
</evidence>
<dbReference type="InterPro" id="IPR017981">
    <property type="entry name" value="GPCR_2-like_7TM"/>
</dbReference>
<dbReference type="OrthoDB" id="6134459at2759"/>
<gene>
    <name evidence="8" type="ORF">LSINAPIS_LOCUS11959</name>
</gene>
<dbReference type="EMBL" id="FZQP02005443">
    <property type="protein sequence ID" value="VVD01569.1"/>
    <property type="molecule type" value="Genomic_DNA"/>
</dbReference>
<evidence type="ECO:0000259" key="7">
    <source>
        <dbReference type="PROSITE" id="PS50261"/>
    </source>
</evidence>
<feature type="transmembrane region" description="Helical" evidence="5">
    <location>
        <begin position="343"/>
        <end position="365"/>
    </location>
</feature>
<dbReference type="GO" id="GO:0016020">
    <property type="term" value="C:membrane"/>
    <property type="evidence" value="ECO:0007669"/>
    <property type="project" value="UniProtKB-SubCell"/>
</dbReference>
<dbReference type="PANTHER" id="PTHR46953:SF1">
    <property type="entry name" value="G-PROTEIN COUPLED RECEPTOR MTH-LIKE 1-RELATED"/>
    <property type="match status" value="1"/>
</dbReference>
<evidence type="ECO:0000256" key="6">
    <source>
        <dbReference type="SAM" id="SignalP"/>
    </source>
</evidence>
<evidence type="ECO:0000256" key="2">
    <source>
        <dbReference type="ARBA" id="ARBA00022692"/>
    </source>
</evidence>
<dbReference type="Proteomes" id="UP000324832">
    <property type="component" value="Unassembled WGS sequence"/>
</dbReference>
<dbReference type="GO" id="GO:0004888">
    <property type="term" value="F:transmembrane signaling receptor activity"/>
    <property type="evidence" value="ECO:0007669"/>
    <property type="project" value="InterPro"/>
</dbReference>
<feature type="signal peptide" evidence="6">
    <location>
        <begin position="1"/>
        <end position="16"/>
    </location>
</feature>
<feature type="chain" id="PRO_5022823325" description="G-protein coupled receptors family 2 profile 2 domain-containing protein" evidence="6">
    <location>
        <begin position="17"/>
        <end position="412"/>
    </location>
</feature>
<accession>A0A5E4QWP8</accession>
<feature type="domain" description="G-protein coupled receptors family 2 profile 2" evidence="7">
    <location>
        <begin position="118"/>
        <end position="366"/>
    </location>
</feature>
<feature type="transmembrane region" description="Helical" evidence="5">
    <location>
        <begin position="311"/>
        <end position="331"/>
    </location>
</feature>
<feature type="transmembrane region" description="Helical" evidence="5">
    <location>
        <begin position="156"/>
        <end position="178"/>
    </location>
</feature>
<dbReference type="InterPro" id="IPR052808">
    <property type="entry name" value="GPCR_Mth-like"/>
</dbReference>
<protein>
    <recommendedName>
        <fullName evidence="7">G-protein coupled receptors family 2 profile 2 domain-containing protein</fullName>
    </recommendedName>
</protein>
<feature type="transmembrane region" description="Helical" evidence="5">
    <location>
        <begin position="275"/>
        <end position="299"/>
    </location>
</feature>
<organism evidence="8 9">
    <name type="scientific">Leptidea sinapis</name>
    <dbReference type="NCBI Taxonomy" id="189913"/>
    <lineage>
        <taxon>Eukaryota</taxon>
        <taxon>Metazoa</taxon>
        <taxon>Ecdysozoa</taxon>
        <taxon>Arthropoda</taxon>
        <taxon>Hexapoda</taxon>
        <taxon>Insecta</taxon>
        <taxon>Pterygota</taxon>
        <taxon>Neoptera</taxon>
        <taxon>Endopterygota</taxon>
        <taxon>Lepidoptera</taxon>
        <taxon>Glossata</taxon>
        <taxon>Ditrysia</taxon>
        <taxon>Papilionoidea</taxon>
        <taxon>Pieridae</taxon>
        <taxon>Dismorphiinae</taxon>
        <taxon>Leptidea</taxon>
    </lineage>
</organism>
<comment type="subcellular location">
    <subcellularLocation>
        <location evidence="1">Membrane</location>
        <topology evidence="1">Multi-pass membrane protein</topology>
    </subcellularLocation>
</comment>
<sequence length="412" mass="46606">MLFNIILVTLMGGALSEALVSRCCESEGDVLDDDMVACVNSVTNVETPVNIISNCSYNDLIYEAEDQYSHTVDDDGVLHLTVYGVTEEYPANEFCMANGTTNTTGRALVVCIENEDPILDANVAGFLMIVSSILFAVTTVVYCALPELRDLQGKSIVCFCISIGVGMCILGFHIVTSYVNLDFCAVRAFIAYFFIVASFFWSNSIALQMVLFVHRPNFLNHGWKTFGWFALYAWTCPALLTMCMAIVNYHPGHHSKPGIGFNSCWFLNIHQQWYYMYSVMSILIAANIVMFLYMSVYLWRNTFSSSHVKALRYKFFMTLRLFLIMGLPWVFEMISSLAGEHWVWAVIDVINSLQGLLMFLVLVVFRRRVIKALLRHGYLSCVSGKIEKYLAVGDDDEEVIQYTTDVPMDNRD</sequence>
<keyword evidence="6" id="KW-0732">Signal</keyword>
<keyword evidence="9" id="KW-1185">Reference proteome</keyword>
<keyword evidence="4 5" id="KW-0472">Membrane</keyword>
<keyword evidence="2 5" id="KW-0812">Transmembrane</keyword>
<evidence type="ECO:0000313" key="8">
    <source>
        <dbReference type="EMBL" id="VVD01569.1"/>
    </source>
</evidence>
<evidence type="ECO:0000313" key="9">
    <source>
        <dbReference type="Proteomes" id="UP000324832"/>
    </source>
</evidence>
<name>A0A5E4QWP8_9NEOP</name>
<dbReference type="Gene3D" id="1.20.1070.10">
    <property type="entry name" value="Rhodopsin 7-helix transmembrane proteins"/>
    <property type="match status" value="1"/>
</dbReference>